<dbReference type="Gene3D" id="1.10.390.10">
    <property type="entry name" value="Neutral Protease Domain 2"/>
    <property type="match status" value="1"/>
</dbReference>
<sequence length="427" mass="47653">MTVDPYLPGHGDASYTVRHYDLDLDYALENNSLKGQAVLTIEALEDLSELTLDLHALKVVKLSGPRISKHSHTDGRLRIRLQQPISVGKTTKLTVTYRGVPTPVPDKIGEAGWEELADGVIVASQPGGAPSWFPCNDRPDAKAPYRITISTASDYFVVANGQRTAVRRRAGRTTWTYEQSEPMAPYLATVQIGRYAEHTIPASVPLTAAVPPARRAAFDRAFADQPQMIELFERLFGPYPFGSYRVVVTDDSLEIPLEAQGLSIFGSNLLSRTWDAQRLIAHELSHQWFGNAVTLRRMRDIWLHEGFACYAEWLWSQESGGPSTHERAEEAWERLRRHRGSLLLGDPGVSDVFDDRVYKRGALTLHAIRLTIGDEAFFELLQTWVRRHSGGNVSTDDFTALADELGHSEVADVVDAWVYQIALPPLP</sequence>
<dbReference type="SUPFAM" id="SSF55486">
    <property type="entry name" value="Metalloproteases ('zincins'), catalytic domain"/>
    <property type="match status" value="1"/>
</dbReference>
<dbReference type="GO" id="GO:0008270">
    <property type="term" value="F:zinc ion binding"/>
    <property type="evidence" value="ECO:0007669"/>
    <property type="project" value="InterPro"/>
</dbReference>
<dbReference type="InterPro" id="IPR014782">
    <property type="entry name" value="Peptidase_M1_dom"/>
</dbReference>
<comment type="cofactor">
    <cofactor evidence="2">
        <name>Zn(2+)</name>
        <dbReference type="ChEBI" id="CHEBI:29105"/>
    </cofactor>
</comment>
<evidence type="ECO:0000256" key="11">
    <source>
        <dbReference type="ARBA" id="ARBA00023049"/>
    </source>
</evidence>
<dbReference type="InterPro" id="IPR042097">
    <property type="entry name" value="Aminopeptidase_N-like_N_sf"/>
</dbReference>
<evidence type="ECO:0000259" key="15">
    <source>
        <dbReference type="Pfam" id="PF17900"/>
    </source>
</evidence>
<evidence type="ECO:0000256" key="12">
    <source>
        <dbReference type="ARBA" id="ARBA00029811"/>
    </source>
</evidence>
<dbReference type="InterPro" id="IPR027268">
    <property type="entry name" value="Peptidase_M4/M1_CTD_sf"/>
</dbReference>
<dbReference type="GO" id="GO:0016020">
    <property type="term" value="C:membrane"/>
    <property type="evidence" value="ECO:0007669"/>
    <property type="project" value="TreeGrafter"/>
</dbReference>
<dbReference type="CDD" id="cd09603">
    <property type="entry name" value="M1_APN_like"/>
    <property type="match status" value="1"/>
</dbReference>
<keyword evidence="7" id="KW-0645">Protease</keyword>
<dbReference type="AlphaFoldDB" id="A0A561E6U5"/>
<dbReference type="OrthoDB" id="100605at2"/>
<protein>
    <recommendedName>
        <fullName evidence="5">Aminopeptidase N</fullName>
        <ecNumber evidence="4">3.4.11.2</ecNumber>
    </recommendedName>
    <alternativeName>
        <fullName evidence="12">Alanine aminopeptidase</fullName>
    </alternativeName>
    <alternativeName>
        <fullName evidence="13">Lysyl aminopeptidase</fullName>
    </alternativeName>
</protein>
<evidence type="ECO:0000256" key="10">
    <source>
        <dbReference type="ARBA" id="ARBA00022833"/>
    </source>
</evidence>
<dbReference type="PRINTS" id="PR00756">
    <property type="entry name" value="ALADIPTASE"/>
</dbReference>
<dbReference type="SUPFAM" id="SSF63737">
    <property type="entry name" value="Leukotriene A4 hydrolase N-terminal domain"/>
    <property type="match status" value="1"/>
</dbReference>
<comment type="catalytic activity">
    <reaction evidence="1">
        <text>Release of an N-terminal amino acid, Xaa-|-Yaa- from a peptide, amide or arylamide. Xaa is preferably Ala, but may be most amino acids including Pro (slow action). When a terminal hydrophobic residue is followed by a prolyl residue, the two may be released as an intact Xaa-Pro dipeptide.</text>
        <dbReference type="EC" id="3.4.11.2"/>
    </reaction>
</comment>
<dbReference type="Pfam" id="PF17900">
    <property type="entry name" value="Peptidase_M1_N"/>
    <property type="match status" value="1"/>
</dbReference>
<evidence type="ECO:0000313" key="16">
    <source>
        <dbReference type="EMBL" id="TWE11324.1"/>
    </source>
</evidence>
<dbReference type="Gene3D" id="2.60.40.1730">
    <property type="entry name" value="tricorn interacting facor f3 domain"/>
    <property type="match status" value="1"/>
</dbReference>
<keyword evidence="17" id="KW-1185">Reference proteome</keyword>
<evidence type="ECO:0000256" key="13">
    <source>
        <dbReference type="ARBA" id="ARBA00031533"/>
    </source>
</evidence>
<dbReference type="RefSeq" id="WP_145224505.1">
    <property type="nucleotide sequence ID" value="NZ_VIVQ01000001.1"/>
</dbReference>
<organism evidence="16 17">
    <name type="scientific">Rudaeicoccus suwonensis</name>
    <dbReference type="NCBI Taxonomy" id="657409"/>
    <lineage>
        <taxon>Bacteria</taxon>
        <taxon>Bacillati</taxon>
        <taxon>Actinomycetota</taxon>
        <taxon>Actinomycetes</taxon>
        <taxon>Micrococcales</taxon>
        <taxon>Dermacoccaceae</taxon>
        <taxon>Rudaeicoccus</taxon>
    </lineage>
</organism>
<evidence type="ECO:0000313" key="17">
    <source>
        <dbReference type="Proteomes" id="UP000318297"/>
    </source>
</evidence>
<feature type="domain" description="Aminopeptidase N-like N-terminal" evidence="15">
    <location>
        <begin position="18"/>
        <end position="187"/>
    </location>
</feature>
<proteinExistence type="inferred from homology"/>
<evidence type="ECO:0000256" key="9">
    <source>
        <dbReference type="ARBA" id="ARBA00022801"/>
    </source>
</evidence>
<reference evidence="16 17" key="1">
    <citation type="submission" date="2019-06" db="EMBL/GenBank/DDBJ databases">
        <title>Sequencing the genomes of 1000 actinobacteria strains.</title>
        <authorList>
            <person name="Klenk H.-P."/>
        </authorList>
    </citation>
    <scope>NUCLEOTIDE SEQUENCE [LARGE SCALE GENOMIC DNA]</scope>
    <source>
        <strain evidence="16 17">DSM 19560</strain>
    </source>
</reference>
<dbReference type="GO" id="GO:0005737">
    <property type="term" value="C:cytoplasm"/>
    <property type="evidence" value="ECO:0007669"/>
    <property type="project" value="TreeGrafter"/>
</dbReference>
<dbReference type="Proteomes" id="UP000318297">
    <property type="component" value="Unassembled WGS sequence"/>
</dbReference>
<dbReference type="GO" id="GO:0006508">
    <property type="term" value="P:proteolysis"/>
    <property type="evidence" value="ECO:0007669"/>
    <property type="project" value="UniProtKB-KW"/>
</dbReference>
<keyword evidence="10" id="KW-0862">Zinc</keyword>
<dbReference type="PANTHER" id="PTHR11533:SF174">
    <property type="entry name" value="PUROMYCIN-SENSITIVE AMINOPEPTIDASE-RELATED"/>
    <property type="match status" value="1"/>
</dbReference>
<dbReference type="GO" id="GO:0005615">
    <property type="term" value="C:extracellular space"/>
    <property type="evidence" value="ECO:0007669"/>
    <property type="project" value="TreeGrafter"/>
</dbReference>
<evidence type="ECO:0000256" key="2">
    <source>
        <dbReference type="ARBA" id="ARBA00001947"/>
    </source>
</evidence>
<name>A0A561E6U5_9MICO</name>
<dbReference type="GO" id="GO:0043171">
    <property type="term" value="P:peptide catabolic process"/>
    <property type="evidence" value="ECO:0007669"/>
    <property type="project" value="TreeGrafter"/>
</dbReference>
<keyword evidence="9" id="KW-0378">Hydrolase</keyword>
<evidence type="ECO:0000256" key="8">
    <source>
        <dbReference type="ARBA" id="ARBA00022723"/>
    </source>
</evidence>
<accession>A0A561E6U5</accession>
<comment type="similarity">
    <text evidence="3">Belongs to the peptidase M1 family.</text>
</comment>
<dbReference type="EMBL" id="VIVQ01000001">
    <property type="protein sequence ID" value="TWE11324.1"/>
    <property type="molecule type" value="Genomic_DNA"/>
</dbReference>
<dbReference type="GO" id="GO:0042277">
    <property type="term" value="F:peptide binding"/>
    <property type="evidence" value="ECO:0007669"/>
    <property type="project" value="TreeGrafter"/>
</dbReference>
<dbReference type="EC" id="3.4.11.2" evidence="4"/>
<evidence type="ECO:0000256" key="7">
    <source>
        <dbReference type="ARBA" id="ARBA00022670"/>
    </source>
</evidence>
<keyword evidence="8" id="KW-0479">Metal-binding</keyword>
<evidence type="ECO:0000256" key="3">
    <source>
        <dbReference type="ARBA" id="ARBA00010136"/>
    </source>
</evidence>
<dbReference type="GO" id="GO:0016285">
    <property type="term" value="F:alanyl aminopeptidase activity"/>
    <property type="evidence" value="ECO:0007669"/>
    <property type="project" value="UniProtKB-EC"/>
</dbReference>
<evidence type="ECO:0000256" key="4">
    <source>
        <dbReference type="ARBA" id="ARBA00012564"/>
    </source>
</evidence>
<comment type="caution">
    <text evidence="16">The sequence shown here is derived from an EMBL/GenBank/DDBJ whole genome shotgun (WGS) entry which is preliminary data.</text>
</comment>
<dbReference type="InterPro" id="IPR045357">
    <property type="entry name" value="Aminopeptidase_N-like_N"/>
</dbReference>
<evidence type="ECO:0000259" key="14">
    <source>
        <dbReference type="Pfam" id="PF01433"/>
    </source>
</evidence>
<keyword evidence="11" id="KW-0482">Metalloprotease</keyword>
<keyword evidence="6" id="KW-0031">Aminopeptidase</keyword>
<dbReference type="InterPro" id="IPR001930">
    <property type="entry name" value="Peptidase_M1"/>
</dbReference>
<evidence type="ECO:0000256" key="1">
    <source>
        <dbReference type="ARBA" id="ARBA00000098"/>
    </source>
</evidence>
<feature type="domain" description="Peptidase M1 membrane alanine aminopeptidase" evidence="14">
    <location>
        <begin position="224"/>
        <end position="417"/>
    </location>
</feature>
<dbReference type="InterPro" id="IPR050344">
    <property type="entry name" value="Peptidase_M1_aminopeptidases"/>
</dbReference>
<dbReference type="Pfam" id="PF01433">
    <property type="entry name" value="Peptidase_M1"/>
    <property type="match status" value="1"/>
</dbReference>
<evidence type="ECO:0000256" key="5">
    <source>
        <dbReference type="ARBA" id="ARBA00015611"/>
    </source>
</evidence>
<dbReference type="GO" id="GO:0070006">
    <property type="term" value="F:metalloaminopeptidase activity"/>
    <property type="evidence" value="ECO:0007669"/>
    <property type="project" value="TreeGrafter"/>
</dbReference>
<dbReference type="PANTHER" id="PTHR11533">
    <property type="entry name" value="PROTEASE M1 ZINC METALLOPROTEASE"/>
    <property type="match status" value="1"/>
</dbReference>
<evidence type="ECO:0000256" key="6">
    <source>
        <dbReference type="ARBA" id="ARBA00022438"/>
    </source>
</evidence>
<gene>
    <name evidence="16" type="ORF">BKA23_0086</name>
</gene>